<dbReference type="Proteomes" id="UP000005408">
    <property type="component" value="Unassembled WGS sequence"/>
</dbReference>
<reference evidence="2" key="1">
    <citation type="submission" date="2022-08" db="UniProtKB">
        <authorList>
            <consortium name="EnsemblMetazoa"/>
        </authorList>
    </citation>
    <scope>IDENTIFICATION</scope>
    <source>
        <strain evidence="2">05x7-T-G4-1.051#20</strain>
    </source>
</reference>
<keyword evidence="1" id="KW-0472">Membrane</keyword>
<dbReference type="AlphaFoldDB" id="A0A8W8L2N2"/>
<proteinExistence type="predicted"/>
<dbReference type="EnsemblMetazoa" id="G25631.1">
    <property type="protein sequence ID" value="G25631.1:cds"/>
    <property type="gene ID" value="G25631"/>
</dbReference>
<feature type="transmembrane region" description="Helical" evidence="1">
    <location>
        <begin position="12"/>
        <end position="31"/>
    </location>
</feature>
<evidence type="ECO:0000313" key="3">
    <source>
        <dbReference type="Proteomes" id="UP000005408"/>
    </source>
</evidence>
<dbReference type="EnsemblMetazoa" id="G25631.3">
    <property type="protein sequence ID" value="G25631.3:cds"/>
    <property type="gene ID" value="G25631"/>
</dbReference>
<keyword evidence="3" id="KW-1185">Reference proteome</keyword>
<protein>
    <submittedName>
        <fullName evidence="2">Uncharacterized protein</fullName>
    </submittedName>
</protein>
<dbReference type="EnsemblMetazoa" id="G25631.4">
    <property type="protein sequence ID" value="G25631.4:cds"/>
    <property type="gene ID" value="G25631"/>
</dbReference>
<evidence type="ECO:0000256" key="1">
    <source>
        <dbReference type="SAM" id="Phobius"/>
    </source>
</evidence>
<evidence type="ECO:0000313" key="2">
    <source>
        <dbReference type="EnsemblMetazoa" id="G25631.5:cds"/>
    </source>
</evidence>
<sequence>GKPLLEKQTAVAVASVAVIVIAVIFIVIAALSSRLDRPSKKLEGRKFTLKATGGNGE</sequence>
<keyword evidence="1" id="KW-0812">Transmembrane</keyword>
<name>A0A8W8L2N2_MAGGI</name>
<organism evidence="2 3">
    <name type="scientific">Magallana gigas</name>
    <name type="common">Pacific oyster</name>
    <name type="synonym">Crassostrea gigas</name>
    <dbReference type="NCBI Taxonomy" id="29159"/>
    <lineage>
        <taxon>Eukaryota</taxon>
        <taxon>Metazoa</taxon>
        <taxon>Spiralia</taxon>
        <taxon>Lophotrochozoa</taxon>
        <taxon>Mollusca</taxon>
        <taxon>Bivalvia</taxon>
        <taxon>Autobranchia</taxon>
        <taxon>Pteriomorphia</taxon>
        <taxon>Ostreida</taxon>
        <taxon>Ostreoidea</taxon>
        <taxon>Ostreidae</taxon>
        <taxon>Magallana</taxon>
    </lineage>
</organism>
<accession>A0A8W8L2N2</accession>
<keyword evidence="1" id="KW-1133">Transmembrane helix</keyword>
<dbReference type="EnsemblMetazoa" id="G25631.5">
    <property type="protein sequence ID" value="G25631.5:cds"/>
    <property type="gene ID" value="G25631"/>
</dbReference>